<organism evidence="3 4">
    <name type="scientific">Coniophora puteana (strain RWD-64-598)</name>
    <name type="common">Brown rot fungus</name>
    <dbReference type="NCBI Taxonomy" id="741705"/>
    <lineage>
        <taxon>Eukaryota</taxon>
        <taxon>Fungi</taxon>
        <taxon>Dikarya</taxon>
        <taxon>Basidiomycota</taxon>
        <taxon>Agaricomycotina</taxon>
        <taxon>Agaricomycetes</taxon>
        <taxon>Agaricomycetidae</taxon>
        <taxon>Boletales</taxon>
        <taxon>Coniophorineae</taxon>
        <taxon>Coniophoraceae</taxon>
        <taxon>Coniophora</taxon>
    </lineage>
</organism>
<sequence length="256" mass="28436">MFSPHFNQSRLGLPILSASLSPTTTTSNANTDTPISMEGQYTLLLVLLVIFATTTVILIAYLAYKAYAKLKKVVDEEARHGMPKASSTVPRTARKERSSRSSWSTWFQWNRSYDSLEEHFEKPPAASYTSPHELIPSAPLASSPIHDVPSRLHRWILPSPLPRTPNKRPGYRSSPARRLLGPNASDDSFSEINLHPNGTPVAYLSMPPALRARSPSPAFMSPTSPTSPERMAQMQRDPKLSPVQGPVRPMVYFKSL</sequence>
<feature type="region of interest" description="Disordered" evidence="1">
    <location>
        <begin position="158"/>
        <end position="190"/>
    </location>
</feature>
<evidence type="ECO:0000313" key="4">
    <source>
        <dbReference type="Proteomes" id="UP000053558"/>
    </source>
</evidence>
<evidence type="ECO:0000313" key="3">
    <source>
        <dbReference type="EMBL" id="EIW81958.1"/>
    </source>
</evidence>
<comment type="caution">
    <text evidence="3">The sequence shown here is derived from an EMBL/GenBank/DDBJ whole genome shotgun (WGS) entry which is preliminary data.</text>
</comment>
<evidence type="ECO:0000256" key="1">
    <source>
        <dbReference type="SAM" id="MobiDB-lite"/>
    </source>
</evidence>
<feature type="transmembrane region" description="Helical" evidence="2">
    <location>
        <begin position="39"/>
        <end position="64"/>
    </location>
</feature>
<keyword evidence="2" id="KW-0812">Transmembrane</keyword>
<dbReference type="AlphaFoldDB" id="A0A5M3MS31"/>
<proteinExistence type="predicted"/>
<protein>
    <submittedName>
        <fullName evidence="3">Uncharacterized protein</fullName>
    </submittedName>
</protein>
<feature type="region of interest" description="Disordered" evidence="1">
    <location>
        <begin position="213"/>
        <end position="246"/>
    </location>
</feature>
<dbReference type="EMBL" id="JH711577">
    <property type="protein sequence ID" value="EIW81958.1"/>
    <property type="molecule type" value="Genomic_DNA"/>
</dbReference>
<keyword evidence="2" id="KW-1133">Transmembrane helix</keyword>
<accession>A0A5M3MS31</accession>
<dbReference type="KEGG" id="cput:CONPUDRAFT_164665"/>
<dbReference type="GeneID" id="19205190"/>
<keyword evidence="4" id="KW-1185">Reference proteome</keyword>
<name>A0A5M3MS31_CONPW</name>
<evidence type="ECO:0000256" key="2">
    <source>
        <dbReference type="SAM" id="Phobius"/>
    </source>
</evidence>
<dbReference type="RefSeq" id="XP_007767801.1">
    <property type="nucleotide sequence ID" value="XM_007769611.1"/>
</dbReference>
<gene>
    <name evidence="3" type="ORF">CONPUDRAFT_164665</name>
</gene>
<keyword evidence="2" id="KW-0472">Membrane</keyword>
<dbReference type="Proteomes" id="UP000053558">
    <property type="component" value="Unassembled WGS sequence"/>
</dbReference>
<reference evidence="4" key="1">
    <citation type="journal article" date="2012" name="Science">
        <title>The Paleozoic origin of enzymatic lignin decomposition reconstructed from 31 fungal genomes.</title>
        <authorList>
            <person name="Floudas D."/>
            <person name="Binder M."/>
            <person name="Riley R."/>
            <person name="Barry K."/>
            <person name="Blanchette R.A."/>
            <person name="Henrissat B."/>
            <person name="Martinez A.T."/>
            <person name="Otillar R."/>
            <person name="Spatafora J.W."/>
            <person name="Yadav J.S."/>
            <person name="Aerts A."/>
            <person name="Benoit I."/>
            <person name="Boyd A."/>
            <person name="Carlson A."/>
            <person name="Copeland A."/>
            <person name="Coutinho P.M."/>
            <person name="de Vries R.P."/>
            <person name="Ferreira P."/>
            <person name="Findley K."/>
            <person name="Foster B."/>
            <person name="Gaskell J."/>
            <person name="Glotzer D."/>
            <person name="Gorecki P."/>
            <person name="Heitman J."/>
            <person name="Hesse C."/>
            <person name="Hori C."/>
            <person name="Igarashi K."/>
            <person name="Jurgens J.A."/>
            <person name="Kallen N."/>
            <person name="Kersten P."/>
            <person name="Kohler A."/>
            <person name="Kuees U."/>
            <person name="Kumar T.K.A."/>
            <person name="Kuo A."/>
            <person name="LaButti K."/>
            <person name="Larrondo L.F."/>
            <person name="Lindquist E."/>
            <person name="Ling A."/>
            <person name="Lombard V."/>
            <person name="Lucas S."/>
            <person name="Lundell T."/>
            <person name="Martin R."/>
            <person name="McLaughlin D.J."/>
            <person name="Morgenstern I."/>
            <person name="Morin E."/>
            <person name="Murat C."/>
            <person name="Nagy L.G."/>
            <person name="Nolan M."/>
            <person name="Ohm R.A."/>
            <person name="Patyshakuliyeva A."/>
            <person name="Rokas A."/>
            <person name="Ruiz-Duenas F.J."/>
            <person name="Sabat G."/>
            <person name="Salamov A."/>
            <person name="Samejima M."/>
            <person name="Schmutz J."/>
            <person name="Slot J.C."/>
            <person name="St John F."/>
            <person name="Stenlid J."/>
            <person name="Sun H."/>
            <person name="Sun S."/>
            <person name="Syed K."/>
            <person name="Tsang A."/>
            <person name="Wiebenga A."/>
            <person name="Young D."/>
            <person name="Pisabarro A."/>
            <person name="Eastwood D.C."/>
            <person name="Martin F."/>
            <person name="Cullen D."/>
            <person name="Grigoriev I.V."/>
            <person name="Hibbett D.S."/>
        </authorList>
    </citation>
    <scope>NUCLEOTIDE SEQUENCE [LARGE SCALE GENOMIC DNA]</scope>
    <source>
        <strain evidence="4">RWD-64-598 SS2</strain>
    </source>
</reference>